<dbReference type="InterPro" id="IPR036770">
    <property type="entry name" value="Ankyrin_rpt-contain_sf"/>
</dbReference>
<keyword evidence="1" id="KW-0040">ANK repeat</keyword>
<evidence type="ECO:0000313" key="2">
    <source>
        <dbReference type="EMBL" id="RLL97875.1"/>
    </source>
</evidence>
<keyword evidence="3" id="KW-1185">Reference proteome</keyword>
<dbReference type="Proteomes" id="UP000215289">
    <property type="component" value="Unassembled WGS sequence"/>
</dbReference>
<comment type="caution">
    <text evidence="2">The sequence shown here is derived from an EMBL/GenBank/DDBJ whole genome shotgun (WGS) entry which is preliminary data.</text>
</comment>
<evidence type="ECO:0000256" key="1">
    <source>
        <dbReference type="PROSITE-ProRule" id="PRU00023"/>
    </source>
</evidence>
<dbReference type="EMBL" id="NIDN02000066">
    <property type="protein sequence ID" value="RLL97875.1"/>
    <property type="molecule type" value="Genomic_DNA"/>
</dbReference>
<name>A0A397HMD7_9EURO</name>
<dbReference type="Gene3D" id="1.25.40.20">
    <property type="entry name" value="Ankyrin repeat-containing domain"/>
    <property type="match status" value="1"/>
</dbReference>
<dbReference type="PROSITE" id="PS50297">
    <property type="entry name" value="ANK_REP_REGION"/>
    <property type="match status" value="1"/>
</dbReference>
<gene>
    <name evidence="2" type="ORF">CFD26_106534</name>
</gene>
<reference evidence="2 3" key="1">
    <citation type="submission" date="2018-08" db="EMBL/GenBank/DDBJ databases">
        <title>Draft genome sequences of two Aspergillus turcosus clinical strains isolated from bronchoalveolar lavage fluid: one azole-susceptible and the other azole-resistant.</title>
        <authorList>
            <person name="Parent-Michaud M."/>
            <person name="Dufresne P.J."/>
            <person name="Fournier E."/>
            <person name="Martineau C."/>
            <person name="Moreira S."/>
            <person name="Perkins V."/>
            <person name="De Repentigny L."/>
            <person name="Dufresne S.F."/>
        </authorList>
    </citation>
    <scope>NUCLEOTIDE SEQUENCE [LARGE SCALE GENOMIC DNA]</scope>
    <source>
        <strain evidence="2">HMR AF 1038</strain>
    </source>
</reference>
<protein>
    <submittedName>
        <fullName evidence="2">Uncharacterized protein</fullName>
    </submittedName>
</protein>
<accession>A0A397HMD7</accession>
<evidence type="ECO:0000313" key="3">
    <source>
        <dbReference type="Proteomes" id="UP000215289"/>
    </source>
</evidence>
<feature type="repeat" description="ANK" evidence="1">
    <location>
        <begin position="231"/>
        <end position="263"/>
    </location>
</feature>
<dbReference type="OrthoDB" id="3200163at2759"/>
<dbReference type="Pfam" id="PF12796">
    <property type="entry name" value="Ank_2"/>
    <property type="match status" value="1"/>
</dbReference>
<dbReference type="PROSITE" id="PS50088">
    <property type="entry name" value="ANK_REPEAT"/>
    <property type="match status" value="1"/>
</dbReference>
<sequence length="559" mass="63865">MAEILGVVGSAISILQLVEQTIQTINRARALRAFMGTVSDDLEEFLDDTEIVREVLLALTPEMLNVLSLPLPLIERRLQKFQADLTVLASVIQSERERVAKNRRLAKFKLYLQKDRLQKQRDSLDNIRQTLLLLQQTYFSSTRRPKEPRHICPRKTQGTITFSFRTPLLFVDKFWNMNITGITSGWNFSIRSYNVIPDDSAIISHCEDGNIEEIQRLFDNRLASPFDCDEEGRTLLHMAADYGQVEVCKFLLQNGADPTAREASGLTPLESGNITRRVWVEKPRNLVNIDFLSCIFFGPPEALTLIQESLFVNYSSLPIEFRFMRAMSLSAWHFGAPSPDMLGLGGPSPYMLRIAMGGDSIDRAAYHLTSEFGRTLLFKIVAFMAVANAHSREENISGWRELIREAIHAGADLYHISPGYGKYHTPLMTFFDNYWHHFGAIRQARYDFHHILQRWALELQLAGVDLATYGAKESALWRSGAVGSFVSVYMSSSRYRPSQTGQKAKEWAEWMKVHLFSLSYGPNPADWHVWVSNPVDELVGEFWEMIERKDEIMPGAWIE</sequence>
<dbReference type="SUPFAM" id="SSF48403">
    <property type="entry name" value="Ankyrin repeat"/>
    <property type="match status" value="1"/>
</dbReference>
<dbReference type="InterPro" id="IPR002110">
    <property type="entry name" value="Ankyrin_rpt"/>
</dbReference>
<dbReference type="SMART" id="SM00248">
    <property type="entry name" value="ANK"/>
    <property type="match status" value="1"/>
</dbReference>
<dbReference type="AlphaFoldDB" id="A0A397HMD7"/>
<organism evidence="2 3">
    <name type="scientific">Aspergillus turcosus</name>
    <dbReference type="NCBI Taxonomy" id="1245748"/>
    <lineage>
        <taxon>Eukaryota</taxon>
        <taxon>Fungi</taxon>
        <taxon>Dikarya</taxon>
        <taxon>Ascomycota</taxon>
        <taxon>Pezizomycotina</taxon>
        <taxon>Eurotiomycetes</taxon>
        <taxon>Eurotiomycetidae</taxon>
        <taxon>Eurotiales</taxon>
        <taxon>Aspergillaceae</taxon>
        <taxon>Aspergillus</taxon>
        <taxon>Aspergillus subgen. Fumigati</taxon>
    </lineage>
</organism>
<proteinExistence type="predicted"/>